<dbReference type="EMBL" id="BMOY01000011">
    <property type="protein sequence ID" value="GGJ02552.1"/>
    <property type="molecule type" value="Genomic_DNA"/>
</dbReference>
<protein>
    <submittedName>
        <fullName evidence="1">Uncharacterized protein</fullName>
    </submittedName>
</protein>
<dbReference type="RefSeq" id="WP_188881558.1">
    <property type="nucleotide sequence ID" value="NZ_BMOY01000011.1"/>
</dbReference>
<sequence>MPAIDDLLRAADVVFTEGAVVERLRRELSAPLDPHVVHAHLVYDPAWRHRLGKFTYSTCKPSLRRAFRSSCSLPRTAPIRGACKPRDCKRET</sequence>
<reference evidence="1" key="2">
    <citation type="submission" date="2020-09" db="EMBL/GenBank/DDBJ databases">
        <authorList>
            <person name="Sun Q."/>
            <person name="Ohkuma M."/>
        </authorList>
    </citation>
    <scope>NUCLEOTIDE SEQUENCE</scope>
    <source>
        <strain evidence="1">JCM 18487</strain>
    </source>
</reference>
<dbReference type="AlphaFoldDB" id="A0A917K783"/>
<comment type="caution">
    <text evidence="1">The sequence shown here is derived from an EMBL/GenBank/DDBJ whole genome shotgun (WGS) entry which is preliminary data.</text>
</comment>
<organism evidence="1 2">
    <name type="scientific">Alicyclobacillus cellulosilyticus</name>
    <dbReference type="NCBI Taxonomy" id="1003997"/>
    <lineage>
        <taxon>Bacteria</taxon>
        <taxon>Bacillati</taxon>
        <taxon>Bacillota</taxon>
        <taxon>Bacilli</taxon>
        <taxon>Bacillales</taxon>
        <taxon>Alicyclobacillaceae</taxon>
        <taxon>Alicyclobacillus</taxon>
    </lineage>
</organism>
<evidence type="ECO:0000313" key="2">
    <source>
        <dbReference type="Proteomes" id="UP000637695"/>
    </source>
</evidence>
<dbReference type="Proteomes" id="UP000637695">
    <property type="component" value="Unassembled WGS sequence"/>
</dbReference>
<gene>
    <name evidence="1" type="ORF">GCM10010885_09810</name>
</gene>
<keyword evidence="2" id="KW-1185">Reference proteome</keyword>
<evidence type="ECO:0000313" key="1">
    <source>
        <dbReference type="EMBL" id="GGJ02552.1"/>
    </source>
</evidence>
<reference evidence="1" key="1">
    <citation type="journal article" date="2014" name="Int. J. Syst. Evol. Microbiol.">
        <title>Complete genome sequence of Corynebacterium casei LMG S-19264T (=DSM 44701T), isolated from a smear-ripened cheese.</title>
        <authorList>
            <consortium name="US DOE Joint Genome Institute (JGI-PGF)"/>
            <person name="Walter F."/>
            <person name="Albersmeier A."/>
            <person name="Kalinowski J."/>
            <person name="Ruckert C."/>
        </authorList>
    </citation>
    <scope>NUCLEOTIDE SEQUENCE</scope>
    <source>
        <strain evidence="1">JCM 18487</strain>
    </source>
</reference>
<proteinExistence type="predicted"/>
<accession>A0A917K783</accession>
<name>A0A917K783_9BACL</name>